<evidence type="ECO:0000313" key="1">
    <source>
        <dbReference type="EMBL" id="MDT0454169.1"/>
    </source>
</evidence>
<dbReference type="RefSeq" id="WP_311621625.1">
    <property type="nucleotide sequence ID" value="NZ_JAVRFE010000001.1"/>
</dbReference>
<organism evidence="1 2">
    <name type="scientific">Streptomyces mooreae</name>
    <dbReference type="NCBI Taxonomy" id="3075523"/>
    <lineage>
        <taxon>Bacteria</taxon>
        <taxon>Bacillati</taxon>
        <taxon>Actinomycetota</taxon>
        <taxon>Actinomycetes</taxon>
        <taxon>Kitasatosporales</taxon>
        <taxon>Streptomycetaceae</taxon>
        <taxon>Streptomyces</taxon>
    </lineage>
</organism>
<proteinExistence type="predicted"/>
<evidence type="ECO:0000313" key="2">
    <source>
        <dbReference type="Proteomes" id="UP001180551"/>
    </source>
</evidence>
<keyword evidence="2" id="KW-1185">Reference proteome</keyword>
<gene>
    <name evidence="1" type="ORF">RM550_00255</name>
</gene>
<name>A0ABU2T1T0_9ACTN</name>
<dbReference type="EMBL" id="JAVRFE010000001">
    <property type="protein sequence ID" value="MDT0454169.1"/>
    <property type="molecule type" value="Genomic_DNA"/>
</dbReference>
<comment type="caution">
    <text evidence="1">The sequence shown here is derived from an EMBL/GenBank/DDBJ whole genome shotgun (WGS) entry which is preliminary data.</text>
</comment>
<accession>A0ABU2T1T0</accession>
<reference evidence="1" key="1">
    <citation type="submission" date="2024-05" db="EMBL/GenBank/DDBJ databases">
        <title>30 novel species of actinomycetes from the DSMZ collection.</title>
        <authorList>
            <person name="Nouioui I."/>
        </authorList>
    </citation>
    <scope>NUCLEOTIDE SEQUENCE</scope>
    <source>
        <strain evidence="1">DSM 41527</strain>
    </source>
</reference>
<protein>
    <submittedName>
        <fullName evidence="1">Uncharacterized protein</fullName>
    </submittedName>
</protein>
<sequence>MSDINSLVGQIVPAVGAAVGAYGVSVLSRAEDQAADATVRLGQRLLDRILRRTPDRAPIETAVTDLAAAAGDPDALAALRLRLRSVLGQDPSLVAELAALLPAPPAARADGARGVAVSGNVSGIVSTGDAAINIQRR</sequence>
<dbReference type="Proteomes" id="UP001180551">
    <property type="component" value="Unassembled WGS sequence"/>
</dbReference>